<feature type="domain" description="ZP" evidence="2">
    <location>
        <begin position="605"/>
        <end position="811"/>
    </location>
</feature>
<name>A0AAY5LDM6_ESOLU</name>
<dbReference type="Ensembl" id="ENSELUT00000088296.1">
    <property type="protein sequence ID" value="ENSELUP00000097977.1"/>
    <property type="gene ID" value="ENSELUG00000019647.3"/>
</dbReference>
<dbReference type="Proteomes" id="UP000265140">
    <property type="component" value="Chromosome 24"/>
</dbReference>
<dbReference type="GeneTree" id="ENSGT00940000166283"/>
<dbReference type="Pfam" id="PF23344">
    <property type="entry name" value="ZP-N"/>
    <property type="match status" value="1"/>
</dbReference>
<reference evidence="3 4" key="1">
    <citation type="submission" date="2020-02" db="EMBL/GenBank/DDBJ databases">
        <title>Esox lucius (northern pike) genome, fEsoLuc1, primary haplotype.</title>
        <authorList>
            <person name="Myers G."/>
            <person name="Karagic N."/>
            <person name="Meyer A."/>
            <person name="Pippel M."/>
            <person name="Reichard M."/>
            <person name="Winkler S."/>
            <person name="Tracey A."/>
            <person name="Sims Y."/>
            <person name="Howe K."/>
            <person name="Rhie A."/>
            <person name="Formenti G."/>
            <person name="Durbin R."/>
            <person name="Fedrigo O."/>
            <person name="Jarvis E.D."/>
        </authorList>
    </citation>
    <scope>NUCLEOTIDE SEQUENCE [LARGE SCALE GENOMIC DNA]</scope>
</reference>
<accession>A0AAY5LDM6</accession>
<dbReference type="Pfam" id="PF26562">
    <property type="entry name" value="Ig-like"/>
    <property type="match status" value="1"/>
</dbReference>
<organism evidence="3 4">
    <name type="scientific">Esox lucius</name>
    <name type="common">Northern pike</name>
    <dbReference type="NCBI Taxonomy" id="8010"/>
    <lineage>
        <taxon>Eukaryota</taxon>
        <taxon>Metazoa</taxon>
        <taxon>Chordata</taxon>
        <taxon>Craniata</taxon>
        <taxon>Vertebrata</taxon>
        <taxon>Euteleostomi</taxon>
        <taxon>Actinopterygii</taxon>
        <taxon>Neopterygii</taxon>
        <taxon>Teleostei</taxon>
        <taxon>Protacanthopterygii</taxon>
        <taxon>Esociformes</taxon>
        <taxon>Esocidae</taxon>
        <taxon>Esox</taxon>
    </lineage>
</organism>
<proteinExistence type="predicted"/>
<dbReference type="InterPro" id="IPR055356">
    <property type="entry name" value="ZP-N"/>
</dbReference>
<reference evidence="3" key="2">
    <citation type="submission" date="2025-08" db="UniProtKB">
        <authorList>
            <consortium name="Ensembl"/>
        </authorList>
    </citation>
    <scope>IDENTIFICATION</scope>
</reference>
<protein>
    <recommendedName>
        <fullName evidence="2">ZP domain-containing protein</fullName>
    </recommendedName>
</protein>
<evidence type="ECO:0000256" key="1">
    <source>
        <dbReference type="SAM" id="SignalP"/>
    </source>
</evidence>
<sequence length="811" mass="91753">MALGFLLGVLVLLSVWPRVSCADVLGVAVETECRDRYLLVTTRLIAENEPRFEAVDADGVHAITELYGSECGYMFSILPLHGHAELRASYYSCHTDNQGDEVFVFSFNLIAADETGEEMTYRINETCYLPLPWSPREIRCEENYMEVSVRNDMSCVFSKTEDYWMAAQLTAHRVATPAWQVMFQKEGEQQFSPMSIPEARVLGYVFHLTQGRLVFRSPYRQPHSSLVMVNGTRVEQVHPILFSRQRWVVMMVDLVVACSTNDGVFDGVDLIWETPTLLSSLASGLAGLDSMQVSMGVDGQLLDKATAAGRGYSLEISDDTIRLSIPFNAEGGYRHSFVMNNTYHEVYILHLYFEQLLVDEGGVETRIRFHRPMSTPLLWQDPSVINQTDLAERVFTVYLGNLTDMVNLVAVKLNGHAFTVQEANESNYNITAVHQLNSTLHGYILRVPFEDVIVHKLYSTEGLFLYMLYINFTLAVLPQGEPFYHLTSIVAHFHDVFAPVFSAVCNSRNISFQMDHQPFDYLWEAAIGPYLLTPSLASKRGYVMQNDSNSLTLEVPLFTVGYTYEDIHLEQFSGTFEILSRFSRTLEVARSLSMRCVFQTTELIVCSTKGVMTVVKDVTLVIPEAEPSRTSLANRTCRPQETDDTRVLFNFGLDTCGTRVMVDYPHVAYENEILIEQVSDSEAPVKTSPLVVTVRCVYPLSGLHKLFAYRRFEADSPGVGTMMVTEVPEKSPPTLSLPTTVKPTISATRSLSTSHKRPRRPLFSKIDRYVNNPHTRLTPWRNLPAIQPTAEYVRLFSWQMNNSKEPTTPRL</sequence>
<dbReference type="InterPro" id="IPR001507">
    <property type="entry name" value="ZP_dom"/>
</dbReference>
<dbReference type="PANTHER" id="PTHR47130:SF6">
    <property type="entry name" value="EGG ENVELOPE GLYCOPROTEIN-LIKE PRECURSOR"/>
    <property type="match status" value="1"/>
</dbReference>
<dbReference type="PANTHER" id="PTHR47130">
    <property type="entry name" value="SI:DKEY-19B23.11-RELATED"/>
    <property type="match status" value="1"/>
</dbReference>
<feature type="signal peptide" evidence="1">
    <location>
        <begin position="1"/>
        <end position="21"/>
    </location>
</feature>
<dbReference type="GeneID" id="105031477"/>
<keyword evidence="1" id="KW-0732">Signal</keyword>
<dbReference type="RefSeq" id="XP_010904239.2">
    <property type="nucleotide sequence ID" value="XM_010905937.5"/>
</dbReference>
<dbReference type="Gene3D" id="2.60.40.3210">
    <property type="entry name" value="Zona pellucida, ZP-N domain"/>
    <property type="match status" value="1"/>
</dbReference>
<keyword evidence="4" id="KW-1185">Reference proteome</keyword>
<dbReference type="AlphaFoldDB" id="A0AAY5LDM6"/>
<reference evidence="3" key="3">
    <citation type="submission" date="2025-09" db="UniProtKB">
        <authorList>
            <consortium name="Ensembl"/>
        </authorList>
    </citation>
    <scope>IDENTIFICATION</scope>
</reference>
<feature type="chain" id="PRO_5044227401" description="ZP domain-containing protein" evidence="1">
    <location>
        <begin position="22"/>
        <end position="811"/>
    </location>
</feature>
<dbReference type="KEGG" id="els:105031477"/>
<evidence type="ECO:0000259" key="2">
    <source>
        <dbReference type="PROSITE" id="PS51034"/>
    </source>
</evidence>
<evidence type="ECO:0000313" key="3">
    <source>
        <dbReference type="Ensembl" id="ENSELUP00000097977.1"/>
    </source>
</evidence>
<dbReference type="InterPro" id="IPR058876">
    <property type="entry name" value="Ig-like_ZP"/>
</dbReference>
<evidence type="ECO:0000313" key="4">
    <source>
        <dbReference type="Proteomes" id="UP000265140"/>
    </source>
</evidence>
<dbReference type="PROSITE" id="PS51034">
    <property type="entry name" value="ZP_2"/>
    <property type="match status" value="1"/>
</dbReference>